<dbReference type="Proteomes" id="UP000241771">
    <property type="component" value="Unassembled WGS sequence"/>
</dbReference>
<dbReference type="InterPro" id="IPR021747">
    <property type="entry name" value="DUF3313"/>
</dbReference>
<dbReference type="OrthoDB" id="5813467at2"/>
<gene>
    <name evidence="2" type="ORF">C9I98_20625</name>
</gene>
<feature type="signal peptide" evidence="1">
    <location>
        <begin position="1"/>
        <end position="19"/>
    </location>
</feature>
<proteinExistence type="predicted"/>
<name>A0A2T3NNA3_9GAMM</name>
<feature type="chain" id="PRO_5015407445" evidence="1">
    <location>
        <begin position="20"/>
        <end position="230"/>
    </location>
</feature>
<keyword evidence="1" id="KW-0732">Signal</keyword>
<reference evidence="2 3" key="1">
    <citation type="submission" date="2018-01" db="EMBL/GenBank/DDBJ databases">
        <title>Whole genome sequencing of Histamine producing bacteria.</title>
        <authorList>
            <person name="Butler K."/>
        </authorList>
    </citation>
    <scope>NUCLEOTIDE SEQUENCE [LARGE SCALE GENOMIC DNA]</scope>
    <source>
        <strain evidence="2 3">DSM 100436</strain>
    </source>
</reference>
<keyword evidence="3" id="KW-1185">Reference proteome</keyword>
<dbReference type="RefSeq" id="WP_107272435.1">
    <property type="nucleotide sequence ID" value="NZ_JGVO01000535.1"/>
</dbReference>
<dbReference type="AlphaFoldDB" id="A0A2T3NNA3"/>
<comment type="caution">
    <text evidence="2">The sequence shown here is derived from an EMBL/GenBank/DDBJ whole genome shotgun (WGS) entry which is preliminary data.</text>
</comment>
<sequence length="230" mass="25853">MRIWLAVCFIALLAGCSSRLPTDQEWAESSAQRKGELVEVEYIEDATGLQWVSPTLEVSKYQQLMIEPVGLNQKAKTDHQLPEKVLERISHRLTGILEEELSNGVPITHSPNDHTAILRVEITRASTDMEDLKITEILPYGAIIGGTKALLGTRDRIVRLLVESQLLDSTTGELLAERVSVLLAKDILENDTEQLRFEQIKDAVERFTQDIVHFIRLTAYQGHLIEQGEG</sequence>
<organism evidence="2 3">
    <name type="scientific">Photobacterium sanctipauli</name>
    <dbReference type="NCBI Taxonomy" id="1342794"/>
    <lineage>
        <taxon>Bacteria</taxon>
        <taxon>Pseudomonadati</taxon>
        <taxon>Pseudomonadota</taxon>
        <taxon>Gammaproteobacteria</taxon>
        <taxon>Vibrionales</taxon>
        <taxon>Vibrionaceae</taxon>
        <taxon>Photobacterium</taxon>
    </lineage>
</organism>
<protein>
    <submittedName>
        <fullName evidence="2">DUF3313 domain-containing protein</fullName>
    </submittedName>
</protein>
<accession>A0A2T3NNA3</accession>
<evidence type="ECO:0000313" key="3">
    <source>
        <dbReference type="Proteomes" id="UP000241771"/>
    </source>
</evidence>
<dbReference type="Pfam" id="PF11769">
    <property type="entry name" value="DUF3313"/>
    <property type="match status" value="1"/>
</dbReference>
<evidence type="ECO:0000256" key="1">
    <source>
        <dbReference type="SAM" id="SignalP"/>
    </source>
</evidence>
<dbReference type="EMBL" id="PYMA01000016">
    <property type="protein sequence ID" value="PSW16948.1"/>
    <property type="molecule type" value="Genomic_DNA"/>
</dbReference>
<evidence type="ECO:0000313" key="2">
    <source>
        <dbReference type="EMBL" id="PSW16948.1"/>
    </source>
</evidence>
<dbReference type="PROSITE" id="PS51257">
    <property type="entry name" value="PROKAR_LIPOPROTEIN"/>
    <property type="match status" value="1"/>
</dbReference>